<dbReference type="EMBL" id="BDFE01000008">
    <property type="protein sequence ID" value="GAU07980.1"/>
    <property type="molecule type" value="Genomic_DNA"/>
</dbReference>
<sequence>MLASFTILPMGVGEELREHIAAVVDLVDGSGLDYKVGAMQTTLEGDQAKVMDLIMQCHNLMMARAPRVLTSITLDDRKGAANRLEGKVADVETVLGRQVRHE</sequence>
<evidence type="ECO:0000259" key="2">
    <source>
        <dbReference type="Pfam" id="PF01910"/>
    </source>
</evidence>
<dbReference type="AlphaFoldDB" id="A0A194AFK3"/>
<dbReference type="PANTHER" id="PTHR33777">
    <property type="entry name" value="UPF0045 PROTEIN ECM15"/>
    <property type="match status" value="1"/>
</dbReference>
<evidence type="ECO:0000313" key="4">
    <source>
        <dbReference type="Proteomes" id="UP000095200"/>
    </source>
</evidence>
<name>A0A194AFK3_9BACT</name>
<dbReference type="InterPro" id="IPR002767">
    <property type="entry name" value="Thiamine_BP"/>
</dbReference>
<comment type="similarity">
    <text evidence="1">Belongs to the UPF0045 family.</text>
</comment>
<accession>A0A194AFK3</accession>
<dbReference type="Pfam" id="PF01910">
    <property type="entry name" value="Thiamine_BP"/>
    <property type="match status" value="1"/>
</dbReference>
<evidence type="ECO:0000256" key="1">
    <source>
        <dbReference type="ARBA" id="ARBA00010272"/>
    </source>
</evidence>
<protein>
    <recommendedName>
        <fullName evidence="2">Thiamine-binding protein domain-containing protein</fullName>
    </recommendedName>
</protein>
<organism evidence="3 4">
    <name type="scientific">Desulfoplanes formicivorans</name>
    <dbReference type="NCBI Taxonomy" id="1592317"/>
    <lineage>
        <taxon>Bacteria</taxon>
        <taxon>Pseudomonadati</taxon>
        <taxon>Thermodesulfobacteriota</taxon>
        <taxon>Desulfovibrionia</taxon>
        <taxon>Desulfovibrionales</taxon>
        <taxon>Desulfoplanaceae</taxon>
        <taxon>Desulfoplanes</taxon>
    </lineage>
</organism>
<dbReference type="GO" id="GO:0005829">
    <property type="term" value="C:cytosol"/>
    <property type="evidence" value="ECO:0007669"/>
    <property type="project" value="TreeGrafter"/>
</dbReference>
<dbReference type="SUPFAM" id="SSF89957">
    <property type="entry name" value="MTH1187/YkoF-like"/>
    <property type="match status" value="1"/>
</dbReference>
<dbReference type="InterPro" id="IPR051614">
    <property type="entry name" value="UPF0045_domain"/>
</dbReference>
<gene>
    <name evidence="3" type="ORF">DPF_0679</name>
</gene>
<dbReference type="NCBIfam" id="TIGR00106">
    <property type="entry name" value="MTH1187 family thiamine-binding protein"/>
    <property type="match status" value="1"/>
</dbReference>
<comment type="caution">
    <text evidence="3">The sequence shown here is derived from an EMBL/GenBank/DDBJ whole genome shotgun (WGS) entry which is preliminary data.</text>
</comment>
<dbReference type="Proteomes" id="UP000095200">
    <property type="component" value="Unassembled WGS sequence"/>
</dbReference>
<feature type="domain" description="Thiamine-binding protein" evidence="2">
    <location>
        <begin position="3"/>
        <end position="92"/>
    </location>
</feature>
<keyword evidence="4" id="KW-1185">Reference proteome</keyword>
<evidence type="ECO:0000313" key="3">
    <source>
        <dbReference type="EMBL" id="GAU07980.1"/>
    </source>
</evidence>
<dbReference type="PANTHER" id="PTHR33777:SF1">
    <property type="entry name" value="UPF0045 PROTEIN ECM15"/>
    <property type="match status" value="1"/>
</dbReference>
<dbReference type="Gene3D" id="3.30.70.930">
    <property type="match status" value="1"/>
</dbReference>
<dbReference type="InterPro" id="IPR029756">
    <property type="entry name" value="MTH1187/YkoF-like"/>
</dbReference>
<reference evidence="4" key="1">
    <citation type="submission" date="2016-06" db="EMBL/GenBank/DDBJ databases">
        <title>Draft genome sequence of Desulfoplanes formicivorans strain Pf12B.</title>
        <authorList>
            <person name="Watanabe M."/>
            <person name="Kojima H."/>
            <person name="Fukui M."/>
        </authorList>
    </citation>
    <scope>NUCLEOTIDE SEQUENCE [LARGE SCALE GENOMIC DNA]</scope>
    <source>
        <strain evidence="4">Pf12B</strain>
    </source>
</reference>
<proteinExistence type="inferred from homology"/>